<dbReference type="SUPFAM" id="SSF55729">
    <property type="entry name" value="Acyl-CoA N-acyltransferases (Nat)"/>
    <property type="match status" value="1"/>
</dbReference>
<keyword evidence="4" id="KW-1185">Reference proteome</keyword>
<dbReference type="PROSITE" id="PS51186">
    <property type="entry name" value="GNAT"/>
    <property type="match status" value="1"/>
</dbReference>
<dbReference type="EMBL" id="KN846959">
    <property type="protein sequence ID" value="KIW67088.1"/>
    <property type="molecule type" value="Genomic_DNA"/>
</dbReference>
<accession>A0A0D2FGA9</accession>
<protein>
    <recommendedName>
        <fullName evidence="2">N-acetyltransferase domain-containing protein</fullName>
    </recommendedName>
</protein>
<dbReference type="InterPro" id="IPR000182">
    <property type="entry name" value="GNAT_dom"/>
</dbReference>
<dbReference type="InterPro" id="IPR052523">
    <property type="entry name" value="Trichothecene_AcTrans"/>
</dbReference>
<dbReference type="PANTHER" id="PTHR42791">
    <property type="entry name" value="GNAT FAMILY ACETYLTRANSFERASE"/>
    <property type="match status" value="1"/>
</dbReference>
<dbReference type="Gene3D" id="3.40.630.30">
    <property type="match status" value="1"/>
</dbReference>
<feature type="compositionally biased region" description="Low complexity" evidence="1">
    <location>
        <begin position="133"/>
        <end position="149"/>
    </location>
</feature>
<dbReference type="GO" id="GO:0016747">
    <property type="term" value="F:acyltransferase activity, transferring groups other than amino-acyl groups"/>
    <property type="evidence" value="ECO:0007669"/>
    <property type="project" value="InterPro"/>
</dbReference>
<evidence type="ECO:0000259" key="2">
    <source>
        <dbReference type="PROSITE" id="PS51186"/>
    </source>
</evidence>
<evidence type="ECO:0000313" key="3">
    <source>
        <dbReference type="EMBL" id="KIW67088.1"/>
    </source>
</evidence>
<evidence type="ECO:0000256" key="1">
    <source>
        <dbReference type="SAM" id="MobiDB-lite"/>
    </source>
</evidence>
<feature type="domain" description="N-acetyltransferase" evidence="2">
    <location>
        <begin position="174"/>
        <end position="254"/>
    </location>
</feature>
<dbReference type="CDD" id="cd04301">
    <property type="entry name" value="NAT_SF"/>
    <property type="match status" value="1"/>
</dbReference>
<sequence length="303" mass="32797">MPLHVHVLDPSDPSAILYFPAIARIHLAAWLTVPLMKAIYYGPPSAHGGYLAGMVERHTKAFREEQNCRFAVVLDDTLPEDEEVIVAAPAAPAAAATEPISRGEEPEPPPQRRHHRKGQVIAAIKYYFVHVPSGSTSTSPPPQTSSTESRTWPAYSHSSLASDFWSHLVEARALLASKLGPHVLVDNLYTHPAHHRRGAGGMLMRHACAEADARGLPSMLEASPKGIGVYEAVGFERFGEGGNDGSGVIWVDLERWEGGADKGVAFTAEKLKKDPARKADGWYAQVLMVRPACADTSETVSIS</sequence>
<evidence type="ECO:0000313" key="4">
    <source>
        <dbReference type="Proteomes" id="UP000054266"/>
    </source>
</evidence>
<dbReference type="PANTHER" id="PTHR42791:SF1">
    <property type="entry name" value="N-ACETYLTRANSFERASE DOMAIN-CONTAINING PROTEIN"/>
    <property type="match status" value="1"/>
</dbReference>
<dbReference type="Proteomes" id="UP000054266">
    <property type="component" value="Unassembled WGS sequence"/>
</dbReference>
<dbReference type="AlphaFoldDB" id="A0A0D2FGA9"/>
<gene>
    <name evidence="3" type="ORF">PV04_06361</name>
</gene>
<dbReference type="Pfam" id="PF13508">
    <property type="entry name" value="Acetyltransf_7"/>
    <property type="match status" value="1"/>
</dbReference>
<reference evidence="3 4" key="1">
    <citation type="submission" date="2015-01" db="EMBL/GenBank/DDBJ databases">
        <title>The Genome Sequence of Capronia semiimmersa CBS27337.</title>
        <authorList>
            <consortium name="The Broad Institute Genomics Platform"/>
            <person name="Cuomo C."/>
            <person name="de Hoog S."/>
            <person name="Gorbushina A."/>
            <person name="Stielow B."/>
            <person name="Teixiera M."/>
            <person name="Abouelleil A."/>
            <person name="Chapman S.B."/>
            <person name="Priest M."/>
            <person name="Young S.K."/>
            <person name="Wortman J."/>
            <person name="Nusbaum C."/>
            <person name="Birren B."/>
        </authorList>
    </citation>
    <scope>NUCLEOTIDE SEQUENCE [LARGE SCALE GENOMIC DNA]</scope>
    <source>
        <strain evidence="3 4">CBS 27337</strain>
    </source>
</reference>
<organism evidence="3 4">
    <name type="scientific">Phialophora macrospora</name>
    <dbReference type="NCBI Taxonomy" id="1851006"/>
    <lineage>
        <taxon>Eukaryota</taxon>
        <taxon>Fungi</taxon>
        <taxon>Dikarya</taxon>
        <taxon>Ascomycota</taxon>
        <taxon>Pezizomycotina</taxon>
        <taxon>Eurotiomycetes</taxon>
        <taxon>Chaetothyriomycetidae</taxon>
        <taxon>Chaetothyriales</taxon>
        <taxon>Herpotrichiellaceae</taxon>
        <taxon>Phialophora</taxon>
    </lineage>
</organism>
<name>A0A0D2FGA9_9EURO</name>
<dbReference type="InterPro" id="IPR016181">
    <property type="entry name" value="Acyl_CoA_acyltransferase"/>
</dbReference>
<feature type="region of interest" description="Disordered" evidence="1">
    <location>
        <begin position="91"/>
        <end position="116"/>
    </location>
</feature>
<proteinExistence type="predicted"/>
<dbReference type="HOGENOM" id="CLU_949960_0_0_1"/>
<dbReference type="STRING" id="5601.A0A0D2FGA9"/>
<feature type="region of interest" description="Disordered" evidence="1">
    <location>
        <begin position="133"/>
        <end position="152"/>
    </location>
</feature>